<feature type="coiled-coil region" evidence="1">
    <location>
        <begin position="69"/>
        <end position="104"/>
    </location>
</feature>
<dbReference type="Proteomes" id="UP001214628">
    <property type="component" value="Chromosome 1"/>
</dbReference>
<dbReference type="AlphaFoldDB" id="A0AAF0F2W3"/>
<feature type="region of interest" description="Disordered" evidence="2">
    <location>
        <begin position="1"/>
        <end position="27"/>
    </location>
</feature>
<protein>
    <submittedName>
        <fullName evidence="3">Uncharacterized protein</fullName>
    </submittedName>
</protein>
<evidence type="ECO:0000256" key="2">
    <source>
        <dbReference type="SAM" id="MobiDB-lite"/>
    </source>
</evidence>
<dbReference type="EMBL" id="CP118375">
    <property type="protein sequence ID" value="WFD41800.1"/>
    <property type="molecule type" value="Genomic_DNA"/>
</dbReference>
<feature type="compositionally biased region" description="Basic and acidic residues" evidence="2">
    <location>
        <begin position="252"/>
        <end position="264"/>
    </location>
</feature>
<evidence type="ECO:0000256" key="1">
    <source>
        <dbReference type="SAM" id="Coils"/>
    </source>
</evidence>
<keyword evidence="4" id="KW-1185">Reference proteome</keyword>
<feature type="region of interest" description="Disordered" evidence="2">
    <location>
        <begin position="242"/>
        <end position="274"/>
    </location>
</feature>
<sequence length="458" mass="52144">MVLETGSVPPPRIRYQDAQDLWGPTSSLSDPSGEVIYDVQDLWNQLSGTHRPVVAQPSREQILSELLKQAAAEKAAEQLREQRRKAIEAQIVAMEMQRRREEERRRAQIAREGRIVAQQREYLRRILAYTAYIEQQKRAAEECRWRELQRMREETLQQRALHGVSASSPVRRYIRLGNYLMEVMPDTSIRKTQSADGLDENKQESEQDGNPLPVCSAQNGDEEPRLDSLFVNDIMPELQARRGTSINVPVTERQEKETVDDDKQSASAQNESVDMEKLINDACRALADAINMQPETANPDTEPNHKDDQSHENENEAEQPDSKLRSEADSTNTPEPQLLFSYDFPSPDTDYGTKVRQLAKADSMDVEMTMDNGGSIRISGLWDKEPPSQLATPPRSPKSAHVSDVDENEEEIEVVDTRPAKSDRIELKHSETIPLPEHPERIRAELTEEGFRLWLDSA</sequence>
<gene>
    <name evidence="3" type="ORF">MPSI1_000436</name>
</gene>
<name>A0AAF0F2W3_9BASI</name>
<feature type="region of interest" description="Disordered" evidence="2">
    <location>
        <begin position="191"/>
        <end position="223"/>
    </location>
</feature>
<organism evidence="3 4">
    <name type="scientific">Malassezia psittaci</name>
    <dbReference type="NCBI Taxonomy" id="1821823"/>
    <lineage>
        <taxon>Eukaryota</taxon>
        <taxon>Fungi</taxon>
        <taxon>Dikarya</taxon>
        <taxon>Basidiomycota</taxon>
        <taxon>Ustilaginomycotina</taxon>
        <taxon>Malasseziomycetes</taxon>
        <taxon>Malasseziales</taxon>
        <taxon>Malasseziaceae</taxon>
        <taxon>Malassezia</taxon>
    </lineage>
</organism>
<feature type="region of interest" description="Disordered" evidence="2">
    <location>
        <begin position="294"/>
        <end position="423"/>
    </location>
</feature>
<accession>A0AAF0F2W3</accession>
<reference evidence="3" key="1">
    <citation type="submission" date="2023-02" db="EMBL/GenBank/DDBJ databases">
        <title>Mating type loci evolution in Malassezia.</title>
        <authorList>
            <person name="Coelho M.A."/>
        </authorList>
    </citation>
    <scope>NUCLEOTIDE SEQUENCE</scope>
    <source>
        <strain evidence="3">CBS 14136</strain>
    </source>
</reference>
<keyword evidence="1" id="KW-0175">Coiled coil</keyword>
<feature type="compositionally biased region" description="Acidic residues" evidence="2">
    <location>
        <begin position="405"/>
        <end position="414"/>
    </location>
</feature>
<evidence type="ECO:0000313" key="3">
    <source>
        <dbReference type="EMBL" id="WFD41800.1"/>
    </source>
</evidence>
<feature type="compositionally biased region" description="Basic and acidic residues" evidence="2">
    <location>
        <begin position="302"/>
        <end position="328"/>
    </location>
</feature>
<proteinExistence type="predicted"/>
<evidence type="ECO:0000313" key="4">
    <source>
        <dbReference type="Proteomes" id="UP001214628"/>
    </source>
</evidence>